<sequence length="62" mass="6893">MNRKVSLKKFSKTSLIVLTSFNLIATEIYCPSPLYAEGQTPTAEFGSLLTKGEEQLQALKQE</sequence>
<keyword evidence="1" id="KW-0732">Signal</keyword>
<protein>
    <submittedName>
        <fullName evidence="2">Uncharacterized protein</fullName>
    </submittedName>
</protein>
<feature type="signal peptide" evidence="1">
    <location>
        <begin position="1"/>
        <end position="25"/>
    </location>
</feature>
<feature type="non-terminal residue" evidence="2">
    <location>
        <position position="62"/>
    </location>
</feature>
<dbReference type="EMBL" id="BALG01000037">
    <property type="protein sequence ID" value="GAC41464.1"/>
    <property type="molecule type" value="Genomic_DNA"/>
</dbReference>
<dbReference type="RefSeq" id="WP_006284790.1">
    <property type="nucleotide sequence ID" value="NZ_BALG01000037.1"/>
</dbReference>
<evidence type="ECO:0000256" key="1">
    <source>
        <dbReference type="SAM" id="SignalP"/>
    </source>
</evidence>
<reference evidence="2 3" key="1">
    <citation type="submission" date="2012-10" db="EMBL/GenBank/DDBJ databases">
        <title>Draft Genome Sequence of Paenibacillus popilliae ATCC 14706T.</title>
        <authorList>
            <person name="Iiyama K."/>
            <person name="Mori K."/>
            <person name="Mon H."/>
            <person name="Chieda Y."/>
            <person name="Lee J.M."/>
            <person name="Kusakabe T."/>
            <person name="Tashiro K."/>
            <person name="Asano S."/>
            <person name="Yasunaga-Aoki C."/>
            <person name="Shimizu S."/>
        </authorList>
    </citation>
    <scope>NUCLEOTIDE SEQUENCE [LARGE SCALE GENOMIC DNA]</scope>
    <source>
        <strain evidence="2 3">ATCC 14706</strain>
    </source>
</reference>
<keyword evidence="3" id="KW-1185">Reference proteome</keyword>
<name>M9LZ00_PAEPP</name>
<evidence type="ECO:0000313" key="3">
    <source>
        <dbReference type="Proteomes" id="UP000029453"/>
    </source>
</evidence>
<comment type="caution">
    <text evidence="2">The sequence shown here is derived from an EMBL/GenBank/DDBJ whole genome shotgun (WGS) entry which is preliminary data.</text>
</comment>
<gene>
    <name evidence="2" type="ORF">PPOP_0814</name>
</gene>
<dbReference type="AlphaFoldDB" id="M9LZ00"/>
<organism evidence="2 3">
    <name type="scientific">Paenibacillus popilliae ATCC 14706</name>
    <dbReference type="NCBI Taxonomy" id="1212764"/>
    <lineage>
        <taxon>Bacteria</taxon>
        <taxon>Bacillati</taxon>
        <taxon>Bacillota</taxon>
        <taxon>Bacilli</taxon>
        <taxon>Bacillales</taxon>
        <taxon>Paenibacillaceae</taxon>
        <taxon>Paenibacillus</taxon>
    </lineage>
</organism>
<feature type="chain" id="PRO_5039197163" evidence="1">
    <location>
        <begin position="26"/>
        <end position="62"/>
    </location>
</feature>
<proteinExistence type="predicted"/>
<accession>M9LZ00</accession>
<dbReference type="Proteomes" id="UP000029453">
    <property type="component" value="Unassembled WGS sequence"/>
</dbReference>
<evidence type="ECO:0000313" key="2">
    <source>
        <dbReference type="EMBL" id="GAC41464.1"/>
    </source>
</evidence>